<proteinExistence type="predicted"/>
<feature type="coiled-coil region" evidence="1">
    <location>
        <begin position="363"/>
        <end position="446"/>
    </location>
</feature>
<dbReference type="Pfam" id="PF25541">
    <property type="entry name" value="TBCA_PH"/>
    <property type="match status" value="1"/>
</dbReference>
<feature type="compositionally biased region" description="Polar residues" evidence="2">
    <location>
        <begin position="35"/>
        <end position="45"/>
    </location>
</feature>
<dbReference type="InterPro" id="IPR057971">
    <property type="entry name" value="PKHA4-7_TBCA"/>
</dbReference>
<feature type="non-terminal residue" evidence="4">
    <location>
        <position position="510"/>
    </location>
</feature>
<accession>A0A1B6EPT2</accession>
<feature type="compositionally biased region" description="Polar residues" evidence="2">
    <location>
        <begin position="82"/>
        <end position="93"/>
    </location>
</feature>
<evidence type="ECO:0000256" key="2">
    <source>
        <dbReference type="SAM" id="MobiDB-lite"/>
    </source>
</evidence>
<reference evidence="4" key="1">
    <citation type="submission" date="2015-11" db="EMBL/GenBank/DDBJ databases">
        <title>De novo transcriptome assembly of four potential Pierce s Disease insect vectors from Arizona vineyards.</title>
        <authorList>
            <person name="Tassone E.E."/>
        </authorList>
    </citation>
    <scope>NUCLEOTIDE SEQUENCE</scope>
</reference>
<organism evidence="4">
    <name type="scientific">Cuerna arida</name>
    <dbReference type="NCBI Taxonomy" id="1464854"/>
    <lineage>
        <taxon>Eukaryota</taxon>
        <taxon>Metazoa</taxon>
        <taxon>Ecdysozoa</taxon>
        <taxon>Arthropoda</taxon>
        <taxon>Hexapoda</taxon>
        <taxon>Insecta</taxon>
        <taxon>Pterygota</taxon>
        <taxon>Neoptera</taxon>
        <taxon>Paraneoptera</taxon>
        <taxon>Hemiptera</taxon>
        <taxon>Auchenorrhyncha</taxon>
        <taxon>Membracoidea</taxon>
        <taxon>Cicadellidae</taxon>
        <taxon>Cicadellinae</taxon>
        <taxon>Proconiini</taxon>
        <taxon>Cuerna</taxon>
    </lineage>
</organism>
<feature type="domain" description="Pleckstrin homology" evidence="3">
    <location>
        <begin position="285"/>
        <end position="422"/>
    </location>
</feature>
<dbReference type="AlphaFoldDB" id="A0A1B6EPT2"/>
<dbReference type="PANTHER" id="PTHR12752:SF9">
    <property type="entry name" value="KRAMER, ISOFORM I"/>
    <property type="match status" value="1"/>
</dbReference>
<name>A0A1B6EPT2_9HEMI</name>
<evidence type="ECO:0000256" key="1">
    <source>
        <dbReference type="SAM" id="Coils"/>
    </source>
</evidence>
<feature type="compositionally biased region" description="Basic and acidic residues" evidence="2">
    <location>
        <begin position="48"/>
        <end position="62"/>
    </location>
</feature>
<evidence type="ECO:0000259" key="3">
    <source>
        <dbReference type="Pfam" id="PF25541"/>
    </source>
</evidence>
<gene>
    <name evidence="4" type="ORF">g.30831</name>
</gene>
<keyword evidence="1" id="KW-0175">Coiled coil</keyword>
<dbReference type="PANTHER" id="PTHR12752">
    <property type="entry name" value="PHOSPHOINOSITOL 3-PHOSPHATE-BINDING PROTEIN"/>
    <property type="match status" value="1"/>
</dbReference>
<feature type="coiled-coil region" evidence="1">
    <location>
        <begin position="304"/>
        <end position="331"/>
    </location>
</feature>
<sequence>LQSPLTRKSSGSSGRGTAQNQLSQYYQQIQDSRSRSLTNDTQPSPNAWRRDGWDKDVLEHTRVARRKHSDAGRSRSQDGRRSVTSVSRYNSYSSDDEASGSGSVIGRDPLPPRQVVPPPVVDQAPPITHNPDLIHHKRPERGWSLQLSAGELLGRTHEELVLLLIQLRRQSAGFCKAMEACHMEIEAQARLVELETPKRMEHLQKLEDLKRHLLELEKQYEKGKPLVNLVDNMVKLGSLYRVGAPLPGASPTTAPLLRDRLEFNHQVQERRLLAEERRDWERLSPDHNQLQAKVEQLYRLDRLLQEESGTLQSLQQDKEMLERALGGLRHKLQAVGSNPAQAEKYRRQQKLLERELSRVRYILAHNSKKLEETVAENARLEQELVVLRQKLVWSRRAPDQSVSSTAQLEAELARVQSLVGDLQRQRLELSSQVRQLTERSNSLSQQIRPSPTGVQGVGAVGSKKTLTSSWLETDLDTQVTQDLGRDSPLAPQASPLYVNTDVSKSLDVCS</sequence>
<protein>
    <recommendedName>
        <fullName evidence="3">Pleckstrin homology domain-containing protein</fullName>
    </recommendedName>
</protein>
<feature type="compositionally biased region" description="Basic and acidic residues" evidence="2">
    <location>
        <begin position="69"/>
        <end position="81"/>
    </location>
</feature>
<dbReference type="EMBL" id="GECZ01029827">
    <property type="protein sequence ID" value="JAS39942.1"/>
    <property type="molecule type" value="Transcribed_RNA"/>
</dbReference>
<feature type="region of interest" description="Disordered" evidence="2">
    <location>
        <begin position="1"/>
        <end position="115"/>
    </location>
</feature>
<feature type="non-terminal residue" evidence="4">
    <location>
        <position position="1"/>
    </location>
</feature>
<feature type="compositionally biased region" description="Low complexity" evidence="2">
    <location>
        <begin position="9"/>
        <end position="30"/>
    </location>
</feature>
<evidence type="ECO:0000313" key="4">
    <source>
        <dbReference type="EMBL" id="JAS39942.1"/>
    </source>
</evidence>